<proteinExistence type="predicted"/>
<dbReference type="InterPro" id="IPR020806">
    <property type="entry name" value="PKS_PP-bd"/>
</dbReference>
<dbReference type="EMBL" id="JAPZBU010000009">
    <property type="protein sequence ID" value="KAJ5388861.1"/>
    <property type="molecule type" value="Genomic_DNA"/>
</dbReference>
<comment type="caution">
    <text evidence="8">The sequence shown here is derived from an EMBL/GenBank/DDBJ whole genome shotgun (WGS) entry which is preliminary data.</text>
</comment>
<dbReference type="Pfam" id="PF16197">
    <property type="entry name" value="KAsynt_C_assoc"/>
    <property type="match status" value="1"/>
</dbReference>
<dbReference type="SUPFAM" id="SSF52151">
    <property type="entry name" value="FabD/lysophospholipase-like"/>
    <property type="match status" value="1"/>
</dbReference>
<dbReference type="SMART" id="SM00825">
    <property type="entry name" value="PKS_KS"/>
    <property type="match status" value="1"/>
</dbReference>
<dbReference type="SMART" id="SM00827">
    <property type="entry name" value="PKS_AT"/>
    <property type="match status" value="1"/>
</dbReference>
<dbReference type="GO" id="GO:0035556">
    <property type="term" value="P:intracellular signal transduction"/>
    <property type="evidence" value="ECO:0007669"/>
    <property type="project" value="InterPro"/>
</dbReference>
<dbReference type="InterPro" id="IPR016039">
    <property type="entry name" value="Thiolase-like"/>
</dbReference>
<dbReference type="GO" id="GO:0006633">
    <property type="term" value="P:fatty acid biosynthetic process"/>
    <property type="evidence" value="ECO:0007669"/>
    <property type="project" value="InterPro"/>
</dbReference>
<dbReference type="InterPro" id="IPR009081">
    <property type="entry name" value="PP-bd_ACP"/>
</dbReference>
<evidence type="ECO:0000259" key="5">
    <source>
        <dbReference type="PROSITE" id="PS50008"/>
    </source>
</evidence>
<dbReference type="PROSITE" id="PS50075">
    <property type="entry name" value="CARRIER"/>
    <property type="match status" value="1"/>
</dbReference>
<name>A0A9W9VT46_9EURO</name>
<evidence type="ECO:0000259" key="6">
    <source>
        <dbReference type="PROSITE" id="PS50075"/>
    </source>
</evidence>
<dbReference type="GeneID" id="81375019"/>
<dbReference type="PANTHER" id="PTHR43775:SF48">
    <property type="entry name" value="HIGHLY REDUCING POLYKETIDE SYNTHASE SDGA"/>
    <property type="match status" value="1"/>
</dbReference>
<gene>
    <name evidence="8" type="ORF">N7509_011402</name>
</gene>
<keyword evidence="9" id="KW-1185">Reference proteome</keyword>
<dbReference type="Pfam" id="PF00109">
    <property type="entry name" value="ketoacyl-synt"/>
    <property type="match status" value="1"/>
</dbReference>
<dbReference type="OrthoDB" id="329835at2759"/>
<evidence type="ECO:0000259" key="7">
    <source>
        <dbReference type="PROSITE" id="PS52004"/>
    </source>
</evidence>
<dbReference type="InterPro" id="IPR016036">
    <property type="entry name" value="Malonyl_transacylase_ACP-bd"/>
</dbReference>
<dbReference type="InterPro" id="IPR050091">
    <property type="entry name" value="PKS_NRPS_Biosynth_Enz"/>
</dbReference>
<dbReference type="InterPro" id="IPR014031">
    <property type="entry name" value="Ketoacyl_synth_C"/>
</dbReference>
<dbReference type="GO" id="GO:0030639">
    <property type="term" value="P:polyketide biosynthetic process"/>
    <property type="evidence" value="ECO:0007669"/>
    <property type="project" value="UniProtKB-ARBA"/>
</dbReference>
<dbReference type="PROSITE" id="PS52004">
    <property type="entry name" value="KS3_2"/>
    <property type="match status" value="1"/>
</dbReference>
<reference evidence="8" key="1">
    <citation type="submission" date="2022-12" db="EMBL/GenBank/DDBJ databases">
        <authorList>
            <person name="Petersen C."/>
        </authorList>
    </citation>
    <scope>NUCLEOTIDE SEQUENCE</scope>
    <source>
        <strain evidence="8">IBT 29677</strain>
    </source>
</reference>
<dbReference type="SUPFAM" id="SSF55048">
    <property type="entry name" value="Probable ACP-binding domain of malonyl-CoA ACP transacylase"/>
    <property type="match status" value="1"/>
</dbReference>
<dbReference type="PANTHER" id="PTHR43775">
    <property type="entry name" value="FATTY ACID SYNTHASE"/>
    <property type="match status" value="1"/>
</dbReference>
<dbReference type="Gene3D" id="3.40.366.10">
    <property type="entry name" value="Malonyl-Coenzyme A Acyl Carrier Protein, domain 2"/>
    <property type="match status" value="1"/>
</dbReference>
<dbReference type="FunFam" id="3.40.47.10:FF:000019">
    <property type="entry name" value="Polyketide synthase type I"/>
    <property type="match status" value="1"/>
</dbReference>
<feature type="domain" description="Ketosynthase family 3 (KS3)" evidence="7">
    <location>
        <begin position="2"/>
        <end position="434"/>
    </location>
</feature>
<dbReference type="InterPro" id="IPR001227">
    <property type="entry name" value="Ac_transferase_dom_sf"/>
</dbReference>
<organism evidence="8 9">
    <name type="scientific">Penicillium cosmopolitanum</name>
    <dbReference type="NCBI Taxonomy" id="1131564"/>
    <lineage>
        <taxon>Eukaryota</taxon>
        <taxon>Fungi</taxon>
        <taxon>Dikarya</taxon>
        <taxon>Ascomycota</taxon>
        <taxon>Pezizomycotina</taxon>
        <taxon>Eurotiomycetes</taxon>
        <taxon>Eurotiomycetidae</taxon>
        <taxon>Eurotiales</taxon>
        <taxon>Aspergillaceae</taxon>
        <taxon>Penicillium</taxon>
    </lineage>
</organism>
<dbReference type="SMART" id="SM00823">
    <property type="entry name" value="PKS_PP"/>
    <property type="match status" value="1"/>
</dbReference>
<evidence type="ECO:0000256" key="3">
    <source>
        <dbReference type="ARBA" id="ARBA00022679"/>
    </source>
</evidence>
<evidence type="ECO:0000313" key="9">
    <source>
        <dbReference type="Proteomes" id="UP001147747"/>
    </source>
</evidence>
<dbReference type="SUPFAM" id="SSF53901">
    <property type="entry name" value="Thiolase-like"/>
    <property type="match status" value="1"/>
</dbReference>
<dbReference type="CDD" id="cd00833">
    <property type="entry name" value="PKS"/>
    <property type="match status" value="1"/>
</dbReference>
<accession>A0A9W9VT46</accession>
<dbReference type="InterPro" id="IPR016035">
    <property type="entry name" value="Acyl_Trfase/lysoPLipase"/>
</dbReference>
<dbReference type="Pfam" id="PF00550">
    <property type="entry name" value="PP-binding"/>
    <property type="match status" value="1"/>
</dbReference>
<dbReference type="SUPFAM" id="SSF47336">
    <property type="entry name" value="ACP-like"/>
    <property type="match status" value="1"/>
</dbReference>
<dbReference type="InterPro" id="IPR001711">
    <property type="entry name" value="PLipase_C_Pinositol-sp_Y"/>
</dbReference>
<dbReference type="Pfam" id="PF00698">
    <property type="entry name" value="Acyl_transf_1"/>
    <property type="match status" value="1"/>
</dbReference>
<dbReference type="PROSITE" id="PS50008">
    <property type="entry name" value="PIPLC_Y_DOMAIN"/>
    <property type="match status" value="1"/>
</dbReference>
<protein>
    <submittedName>
        <fullName evidence="8">Non-reducing polyketide synthase pyr2</fullName>
    </submittedName>
</protein>
<dbReference type="PROSITE" id="PS00606">
    <property type="entry name" value="KS3_1"/>
    <property type="match status" value="1"/>
</dbReference>
<dbReference type="RefSeq" id="XP_056486659.1">
    <property type="nucleotide sequence ID" value="XM_056636039.1"/>
</dbReference>
<dbReference type="Gene3D" id="3.30.70.3290">
    <property type="match status" value="1"/>
</dbReference>
<dbReference type="GO" id="GO:0004312">
    <property type="term" value="F:fatty acid synthase activity"/>
    <property type="evidence" value="ECO:0007669"/>
    <property type="project" value="TreeGrafter"/>
</dbReference>
<keyword evidence="4" id="KW-0511">Multifunctional enzyme</keyword>
<dbReference type="InterPro" id="IPR032821">
    <property type="entry name" value="PKS_assoc"/>
</dbReference>
<dbReference type="Gene3D" id="1.10.1200.10">
    <property type="entry name" value="ACP-like"/>
    <property type="match status" value="1"/>
</dbReference>
<dbReference type="Pfam" id="PF02801">
    <property type="entry name" value="Ketoacyl-synt_C"/>
    <property type="match status" value="1"/>
</dbReference>
<evidence type="ECO:0000256" key="4">
    <source>
        <dbReference type="ARBA" id="ARBA00023268"/>
    </source>
</evidence>
<feature type="domain" description="PI-PLC Y-box" evidence="5">
    <location>
        <begin position="11"/>
        <end position="70"/>
    </location>
</feature>
<dbReference type="InterPro" id="IPR014043">
    <property type="entry name" value="Acyl_transferase_dom"/>
</dbReference>
<dbReference type="Gene3D" id="3.40.47.10">
    <property type="match status" value="1"/>
</dbReference>
<feature type="domain" description="Carrier" evidence="6">
    <location>
        <begin position="2138"/>
        <end position="2213"/>
    </location>
</feature>
<evidence type="ECO:0000256" key="2">
    <source>
        <dbReference type="ARBA" id="ARBA00022553"/>
    </source>
</evidence>
<evidence type="ECO:0000256" key="1">
    <source>
        <dbReference type="ARBA" id="ARBA00022450"/>
    </source>
</evidence>
<keyword evidence="2" id="KW-0597">Phosphoprotein</keyword>
<dbReference type="GO" id="GO:0031177">
    <property type="term" value="F:phosphopantetheine binding"/>
    <property type="evidence" value="ECO:0007669"/>
    <property type="project" value="InterPro"/>
</dbReference>
<reference evidence="8" key="2">
    <citation type="journal article" date="2023" name="IMA Fungus">
        <title>Comparative genomic study of the Penicillium genus elucidates a diverse pangenome and 15 lateral gene transfer events.</title>
        <authorList>
            <person name="Petersen C."/>
            <person name="Sorensen T."/>
            <person name="Nielsen M.R."/>
            <person name="Sondergaard T.E."/>
            <person name="Sorensen J.L."/>
            <person name="Fitzpatrick D.A."/>
            <person name="Frisvad J.C."/>
            <person name="Nielsen K.L."/>
        </authorList>
    </citation>
    <scope>NUCLEOTIDE SEQUENCE</scope>
    <source>
        <strain evidence="8">IBT 29677</strain>
    </source>
</reference>
<dbReference type="InterPro" id="IPR020841">
    <property type="entry name" value="PKS_Beta-ketoAc_synthase_dom"/>
</dbReference>
<dbReference type="InterPro" id="IPR018201">
    <property type="entry name" value="Ketoacyl_synth_AS"/>
</dbReference>
<dbReference type="Gene3D" id="3.10.129.120">
    <property type="match status" value="1"/>
</dbReference>
<dbReference type="GO" id="GO:0004315">
    <property type="term" value="F:3-oxoacyl-[acyl-carrier-protein] synthase activity"/>
    <property type="evidence" value="ECO:0007669"/>
    <property type="project" value="InterPro"/>
</dbReference>
<evidence type="ECO:0000313" key="8">
    <source>
        <dbReference type="EMBL" id="KAJ5388861.1"/>
    </source>
</evidence>
<dbReference type="InterPro" id="IPR036736">
    <property type="entry name" value="ACP-like_sf"/>
</dbReference>
<sequence length="2220" mass="240164">MNEPIAIVGTGCRFPGASTSPSKLWQLLCQPRDLSQEVPADRFQIDAVYHPDVDHHGTTNVRCGYFLEEDIQHFDAALFNVSPAEARAMDPQQRLLLETVYEALEQGGFRLDALRGSATGVFCGYLHNDYGQLQSADVGAYPPYALVGNSPSMLANRVSYYFDWTGPSLSVNTGCSSSLLAVHQAVESLRRGECSTAVVAASNLLLTPDIFITAAKTGMLSPSGQCRMWDVKADGYGRGEGVAAVVLKRLSDAVADGDQIESLIRATGTNADGRTLGILMPNGKAQQRLIERTYTSIGLDARSPRDRCQYFEAHGTGTKAGDPQEATAIYNAFFDGAKDADFLYVGSIKTVIGHTEATAGLAGLIKASLSVQYGTITPNRLLQEINPKIKPLTSHLRVPDSCISWPDRPAGVPRRASVNSFGFGGTNVHVILDSYDPPSSGPDHDQPRAGALFRLPLCLSAASDRAIGTLVERFAQFLRQNPEIDLEDLADTLLTRRSALSHRVVLVADGRKELLREVDQIASLLKAGSINAPVIRARDLNRAPRILGVFTGQGVQWAQMGVDLLKACPAAQGWMKEFQDSLDGLPEPYRPHFSLHDELSAPSSSSRLREPLIAQSLLTAVQIIQTNLLRSLGVCFDLVVGHSSGEIAAAYAAGMLSAQDAMRVAYLRGFASQNGGNGPAGAMMAVDVTWSQAAAICHQPPYHGKVTVGAYNSPSSVTLSGDVDVLWELHWLLQSLEKSPVMLPVDIAYHSAHMAPCAELYQQALHACSIEIHPPSKARWVSSVYLDREVQREDLVDSAYWTENMLRPVHFAQAIRTAVTHTSSALDAVIEIGAHSTLRNPVLRTISSQRGSVSAPAYIAMGRRQTSSIQTLAHAIGNLWAHLGPSALMLAPCRALFYDNPHSSRRALLRDLPVYPFDHLEQYWTEPRWSHGKAHGHVRPNALLGISCVQAGGTDRLWRTYIRREELSWLSTGPVSPALYVSMAVEAAVQLVGKQNLRFVRISNLEINGQIPAPDPGPGVELLFQLSTVHAAVDTAREITAAFTCLAAVDEKGLQRIVYGNLVITLGPLESSLLPLRMEPELGSTVKSAVLAKANTGNEPGGGIYLHPATLHAALHLLVQGTQETGCEGAPPALRSIEHIAINPCSFGISEIRADAVVEREEEHVIWGAVDLFDVAGHGFVQLEGIRISRAANPTGSSPIFHETTWQPLHPDATSGSSLCSRFLEESVLRCDRLALMYLRQAIEQSTAEKWRAIGAQLGTCVTWMDQLFSEDIIYPEWLADTPASLRAQLREAPWDDDMIRTDRAGQQLSQFLSLTLDSIIPSPDPISQLQLLELGPAGEPAPASILSDGISSLSCRGHCCLSVSDPVEDLEIEMASQGIRDSAYDVVLVNETLDRAAEIVPALHAIRQRLRVGGYLVVIAATDPKRVHLAFRPGVHIRTRVALSGYSIMVSQAVDENLRLLRDPLARTSLPLGGSLVVVSPGPTIPAVSPLLSPIFGAIREVFLQSDPDRDVLGLASAVLVMEGSTPWTTRQQAVTEQLLALSNGPVLWVTEDDGHLDQCGIHDLLATNLARIRLVHLPNARTAAPDALATLLLQWIYSQRGLSGYSVLAGTSENDIRLRGGVLEIPRQVPHAALNRRLHPYQDMVPAGQAQIQYQASSGDATGFSLVAGHVFADGVMNPGDIRLSVRFSTIGAIPVAGCFLHLVLGWDQQSQSRMLALTNVHCGTISSPPDWCCEVPKGLSAVQEPTYLADVAAGLNALRKLRQQLLSCHITGLGSLNPAHKAFMSLVSNALSQDQDTPVSIVSHCIPVSKTSGLSYRRGLGKGLDTVVGLMQSPCSSSSKTQTPVISLQDLRQHCQDISATSGVVLDWTAQSLVPAWVRLAHQTITFSPHRSYLLHLSTPLAQSVCEWMLSRGAQHVILIDTDVEAAWKTEMGSRIRLVDLSIRDLAQLTESAARDGPAVAGVILGSIESSISLRLLSAIDFSPALDFFVALDELSPPSTTPFWSSSTLSTYRTALIHRQRIRGIAASILHHNTALSPQSSPTSPTCLVPPETHEALAQAILGASQGNWQVTALLSQASNCSVTTDEFARHPKMWHLAPDLDAPATRDPTTAPLSDRQRIQRALKQADNFQEGTELMAQAITRQLCHQLQLPRDAAPPDDTPLGDLGWDSMMAMQLRVWMGRHLAVDLPVVQMMGGSCIRDIAREAAENLKAKEGGI</sequence>
<dbReference type="Proteomes" id="UP001147747">
    <property type="component" value="Unassembled WGS sequence"/>
</dbReference>
<dbReference type="GO" id="GO:0004435">
    <property type="term" value="F:phosphatidylinositol-4,5-bisphosphate phospholipase C activity"/>
    <property type="evidence" value="ECO:0007669"/>
    <property type="project" value="InterPro"/>
</dbReference>
<dbReference type="InterPro" id="IPR014030">
    <property type="entry name" value="Ketoacyl_synth_N"/>
</dbReference>
<keyword evidence="1" id="KW-0596">Phosphopantetheine</keyword>
<keyword evidence="3" id="KW-0808">Transferase</keyword>